<evidence type="ECO:0008006" key="4">
    <source>
        <dbReference type="Google" id="ProtNLM"/>
    </source>
</evidence>
<proteinExistence type="predicted"/>
<evidence type="ECO:0000256" key="1">
    <source>
        <dbReference type="SAM" id="MobiDB-lite"/>
    </source>
</evidence>
<feature type="region of interest" description="Disordered" evidence="1">
    <location>
        <begin position="22"/>
        <end position="47"/>
    </location>
</feature>
<keyword evidence="3" id="KW-1185">Reference proteome</keyword>
<gene>
    <name evidence="2" type="ORF">GCM10010269_26760</name>
</gene>
<accession>A0A918FUL5</accession>
<organism evidence="2 3">
    <name type="scientific">Streptomyces humidus</name>
    <dbReference type="NCBI Taxonomy" id="52259"/>
    <lineage>
        <taxon>Bacteria</taxon>
        <taxon>Bacillati</taxon>
        <taxon>Actinomycetota</taxon>
        <taxon>Actinomycetes</taxon>
        <taxon>Kitasatosporales</taxon>
        <taxon>Streptomycetaceae</taxon>
        <taxon>Streptomyces</taxon>
    </lineage>
</organism>
<protein>
    <recommendedName>
        <fullName evidence="4">Lipoprotein</fullName>
    </recommendedName>
</protein>
<dbReference type="EMBL" id="BMTL01000009">
    <property type="protein sequence ID" value="GGR86223.1"/>
    <property type="molecule type" value="Genomic_DNA"/>
</dbReference>
<name>A0A918FUL5_9ACTN</name>
<comment type="caution">
    <text evidence="2">The sequence shown here is derived from an EMBL/GenBank/DDBJ whole genome shotgun (WGS) entry which is preliminary data.</text>
</comment>
<feature type="compositionally biased region" description="Basic and acidic residues" evidence="1">
    <location>
        <begin position="23"/>
        <end position="37"/>
    </location>
</feature>
<dbReference type="AlphaFoldDB" id="A0A918FUL5"/>
<sequence length="181" mass="19651">MRAHRPLVFTLVLSAAALTSSCTERKQEPPDSAKEKTISASQPATWDGKEDAEAAMQRATRALNAVEPETAARQDSDTTTLAKGLDRTFTMQGKRPYTFDIACQTPATHTLTLKLIRGDVANEWDVECGDREADQLDIPAGAPITAQIRPASGETEGIISWRLNTVGAEDVQDCMDDITEC</sequence>
<dbReference type="Proteomes" id="UP000606194">
    <property type="component" value="Unassembled WGS sequence"/>
</dbReference>
<reference evidence="2" key="1">
    <citation type="journal article" date="2014" name="Int. J. Syst. Evol. Microbiol.">
        <title>Complete genome sequence of Corynebacterium casei LMG S-19264T (=DSM 44701T), isolated from a smear-ripened cheese.</title>
        <authorList>
            <consortium name="US DOE Joint Genome Institute (JGI-PGF)"/>
            <person name="Walter F."/>
            <person name="Albersmeier A."/>
            <person name="Kalinowski J."/>
            <person name="Ruckert C."/>
        </authorList>
    </citation>
    <scope>NUCLEOTIDE SEQUENCE</scope>
    <source>
        <strain evidence="2">JCM 4386</strain>
    </source>
</reference>
<evidence type="ECO:0000313" key="2">
    <source>
        <dbReference type="EMBL" id="GGR86223.1"/>
    </source>
</evidence>
<evidence type="ECO:0000313" key="3">
    <source>
        <dbReference type="Proteomes" id="UP000606194"/>
    </source>
</evidence>
<dbReference type="RefSeq" id="WP_190149438.1">
    <property type="nucleotide sequence ID" value="NZ_BMTL01000009.1"/>
</dbReference>
<dbReference type="PROSITE" id="PS51257">
    <property type="entry name" value="PROKAR_LIPOPROTEIN"/>
    <property type="match status" value="1"/>
</dbReference>
<reference evidence="2" key="2">
    <citation type="submission" date="2020-09" db="EMBL/GenBank/DDBJ databases">
        <authorList>
            <person name="Sun Q."/>
            <person name="Ohkuma M."/>
        </authorList>
    </citation>
    <scope>NUCLEOTIDE SEQUENCE</scope>
    <source>
        <strain evidence="2">JCM 4386</strain>
    </source>
</reference>